<evidence type="ECO:0000313" key="2">
    <source>
        <dbReference type="RefSeq" id="XP_011101992.1"/>
    </source>
</evidence>
<dbReference type="Gene3D" id="3.60.10.10">
    <property type="entry name" value="Endonuclease/exonuclease/phosphatase"/>
    <property type="match status" value="1"/>
</dbReference>
<sequence length="196" mass="22596">MATTEFNTGILEAGLIPLSMQGEWFTWHNCNTSARSLWKLLDRILVNDRWLARFPTSSYHSLTPRTSDHSPLVLHGDTQQHNGGMFRFDNYLAQSPEFIPNVQNIWHHEVVGISMYAVTRKLKALKPVFRIQRRNKGDLMMNVQLAKGFLDEAQLLVSCDRQMSTSYSWNIVVESFMLKRQNSNKSCCNKELRCSG</sequence>
<gene>
    <name evidence="2" type="primary">LOC105180022</name>
</gene>
<accession>A0A6I9USI6</accession>
<evidence type="ECO:0000313" key="1">
    <source>
        <dbReference type="Proteomes" id="UP000504604"/>
    </source>
</evidence>
<keyword evidence="1" id="KW-1185">Reference proteome</keyword>
<dbReference type="Proteomes" id="UP000504604">
    <property type="component" value="Unplaced"/>
</dbReference>
<dbReference type="AlphaFoldDB" id="A0A6I9USI6"/>
<dbReference type="PANTHER" id="PTHR33710:SF71">
    <property type="entry name" value="ENDONUCLEASE_EXONUCLEASE_PHOSPHATASE DOMAIN-CONTAINING PROTEIN"/>
    <property type="match status" value="1"/>
</dbReference>
<dbReference type="OrthoDB" id="1934719at2759"/>
<dbReference type="PANTHER" id="PTHR33710">
    <property type="entry name" value="BNAC02G09200D PROTEIN"/>
    <property type="match status" value="1"/>
</dbReference>
<dbReference type="RefSeq" id="XP_011101992.1">
    <property type="nucleotide sequence ID" value="XM_011103690.1"/>
</dbReference>
<proteinExistence type="predicted"/>
<protein>
    <submittedName>
        <fullName evidence="2">Uncharacterized protein LOC105180022</fullName>
    </submittedName>
</protein>
<dbReference type="KEGG" id="sind:105180022"/>
<reference evidence="2" key="1">
    <citation type="submission" date="2025-08" db="UniProtKB">
        <authorList>
            <consortium name="RefSeq"/>
        </authorList>
    </citation>
    <scope>IDENTIFICATION</scope>
</reference>
<name>A0A6I9USI6_SESIN</name>
<dbReference type="GeneID" id="105180022"/>
<organism evidence="1 2">
    <name type="scientific">Sesamum indicum</name>
    <name type="common">Oriental sesame</name>
    <name type="synonym">Sesamum orientale</name>
    <dbReference type="NCBI Taxonomy" id="4182"/>
    <lineage>
        <taxon>Eukaryota</taxon>
        <taxon>Viridiplantae</taxon>
        <taxon>Streptophyta</taxon>
        <taxon>Embryophyta</taxon>
        <taxon>Tracheophyta</taxon>
        <taxon>Spermatophyta</taxon>
        <taxon>Magnoliopsida</taxon>
        <taxon>eudicotyledons</taxon>
        <taxon>Gunneridae</taxon>
        <taxon>Pentapetalae</taxon>
        <taxon>asterids</taxon>
        <taxon>lamiids</taxon>
        <taxon>Lamiales</taxon>
        <taxon>Pedaliaceae</taxon>
        <taxon>Sesamum</taxon>
    </lineage>
</organism>
<dbReference type="SUPFAM" id="SSF56219">
    <property type="entry name" value="DNase I-like"/>
    <property type="match status" value="1"/>
</dbReference>
<dbReference type="InterPro" id="IPR036691">
    <property type="entry name" value="Endo/exonu/phosph_ase_sf"/>
</dbReference>
<dbReference type="InParanoid" id="A0A6I9USI6"/>